<dbReference type="EMBL" id="SMKA01000010">
    <property type="protein sequence ID" value="TDC34001.1"/>
    <property type="molecule type" value="Genomic_DNA"/>
</dbReference>
<dbReference type="SMART" id="SM00421">
    <property type="entry name" value="HTH_LUXR"/>
    <property type="match status" value="1"/>
</dbReference>
<keyword evidence="1" id="KW-0547">Nucleotide-binding</keyword>
<dbReference type="RefSeq" id="WP_132402361.1">
    <property type="nucleotide sequence ID" value="NZ_SMKA01000010.1"/>
</dbReference>
<dbReference type="PRINTS" id="PR00038">
    <property type="entry name" value="HTHLUXR"/>
</dbReference>
<dbReference type="InterPro" id="IPR016032">
    <property type="entry name" value="Sig_transdc_resp-reg_C-effctor"/>
</dbReference>
<comment type="caution">
    <text evidence="4">The sequence shown here is derived from an EMBL/GenBank/DDBJ whole genome shotgun (WGS) entry which is preliminary data.</text>
</comment>
<dbReference type="OrthoDB" id="5476461at2"/>
<sequence length="849" mass="92473">MDTRLLERSDQLDMLLKATAGGGSVVLVSGEAGVGKTALVDAFVSRTKARIHRGACDDLLMQPAFGGLREALGAGLQGGTSMDELLAVVNKLLTQVRQTALVIEDVHWADDATLDVLRYLTRRVANSNLVVLLTYRDDGLDVRHPLRQLLSAMATVPQLRVELKPLSPAAVSEMAAGTRWEPHELHELTGGNPFFVTEILAGNEVLSAPVVDVVLARVQKLDDEGIDLLEQLAVMPTGATHAFINDSFDRAHDLLVDAERRGLLVDRRDGVAFRHEIARRAVEQSIVPSRRRLLNQNVLDWLLKQPELRPAAVLQYAVEAGDIDKLLRFAPLAAAEATNAGAHRQALIAFEALMPHVEGLSPDERAQCYDDHAWELHLAGRFLEAIEVGEQAIALREAVGHDIAHARSLIRQARHLYVAGELLKTTQVVERAVFVARSAGSLAEAAAAETLLAIVSVTGHQGDAATLLDRASETSATSGIVELQAVCASFRGVHRTMRGDAGGLADMRSAVDLASSHGDSQTALRVRVNLLETAYLLHDWRDLAEEFEKAAEFGSRHGYWHNVFVVEAHRAMLEIRQGHWAVAERRLQRLTDSSDGSAQPALYTIPTLGRLLARRGDPGAEQLLSDIWGRALVLHSLPGSVHAAAAYLEWAWLNDRQDVAARIRDALLSELPAATAPIFTELRRYLARARVPLEPAVDEAAPEDGFTLALRGRSAAAADYWARLGDQYEQALELAELDDDSARRALGILEGLGAMKPAARLRAVLKSRGVEGLPSGFRPRNRENPANLTERQLDIVRHLVKGMTNAQIAEELVLSVRTVEHHVAAILQKLGAPNRRTAVEIATRLGIAG</sequence>
<keyword evidence="5" id="KW-1185">Reference proteome</keyword>
<dbReference type="PANTHER" id="PTHR16305">
    <property type="entry name" value="TESTICULAR SOLUBLE ADENYLYL CYCLASE"/>
    <property type="match status" value="1"/>
</dbReference>
<gene>
    <name evidence="4" type="ORF">E1261_04645</name>
</gene>
<dbReference type="InterPro" id="IPR011990">
    <property type="entry name" value="TPR-like_helical_dom_sf"/>
</dbReference>
<dbReference type="GO" id="GO:0003677">
    <property type="term" value="F:DNA binding"/>
    <property type="evidence" value="ECO:0007669"/>
    <property type="project" value="InterPro"/>
</dbReference>
<dbReference type="InterPro" id="IPR000792">
    <property type="entry name" value="Tscrpt_reg_LuxR_C"/>
</dbReference>
<name>A0A4R4QEH9_9ACTN</name>
<dbReference type="InterPro" id="IPR027417">
    <property type="entry name" value="P-loop_NTPase"/>
</dbReference>
<dbReference type="Gene3D" id="1.25.40.10">
    <property type="entry name" value="Tetratricopeptide repeat domain"/>
    <property type="match status" value="1"/>
</dbReference>
<dbReference type="CDD" id="cd06170">
    <property type="entry name" value="LuxR_C_like"/>
    <property type="match status" value="1"/>
</dbReference>
<dbReference type="PANTHER" id="PTHR16305:SF35">
    <property type="entry name" value="TRANSCRIPTIONAL ACTIVATOR DOMAIN"/>
    <property type="match status" value="1"/>
</dbReference>
<dbReference type="InterPro" id="IPR036388">
    <property type="entry name" value="WH-like_DNA-bd_sf"/>
</dbReference>
<dbReference type="SUPFAM" id="SSF52540">
    <property type="entry name" value="P-loop containing nucleoside triphosphate hydrolases"/>
    <property type="match status" value="1"/>
</dbReference>
<dbReference type="PROSITE" id="PS50043">
    <property type="entry name" value="HTH_LUXR_2"/>
    <property type="match status" value="1"/>
</dbReference>
<dbReference type="GO" id="GO:0006355">
    <property type="term" value="P:regulation of DNA-templated transcription"/>
    <property type="evidence" value="ECO:0007669"/>
    <property type="project" value="InterPro"/>
</dbReference>
<proteinExistence type="predicted"/>
<dbReference type="InterPro" id="IPR041664">
    <property type="entry name" value="AAA_16"/>
</dbReference>
<dbReference type="Pfam" id="PF00196">
    <property type="entry name" value="GerE"/>
    <property type="match status" value="1"/>
</dbReference>
<keyword evidence="2" id="KW-0067">ATP-binding</keyword>
<dbReference type="Gene3D" id="1.10.10.10">
    <property type="entry name" value="Winged helix-like DNA-binding domain superfamily/Winged helix DNA-binding domain"/>
    <property type="match status" value="1"/>
</dbReference>
<organism evidence="4 5">
    <name type="scientific">Kribbella albertanoniae</name>
    <dbReference type="NCBI Taxonomy" id="1266829"/>
    <lineage>
        <taxon>Bacteria</taxon>
        <taxon>Bacillati</taxon>
        <taxon>Actinomycetota</taxon>
        <taxon>Actinomycetes</taxon>
        <taxon>Propionibacteriales</taxon>
        <taxon>Kribbellaceae</taxon>
        <taxon>Kribbella</taxon>
    </lineage>
</organism>
<dbReference type="PROSITE" id="PS00622">
    <property type="entry name" value="HTH_LUXR_1"/>
    <property type="match status" value="1"/>
</dbReference>
<evidence type="ECO:0000256" key="1">
    <source>
        <dbReference type="ARBA" id="ARBA00022741"/>
    </source>
</evidence>
<dbReference type="GO" id="GO:0005524">
    <property type="term" value="F:ATP binding"/>
    <property type="evidence" value="ECO:0007669"/>
    <property type="project" value="UniProtKB-KW"/>
</dbReference>
<dbReference type="SUPFAM" id="SSF46894">
    <property type="entry name" value="C-terminal effector domain of the bipartite response regulators"/>
    <property type="match status" value="1"/>
</dbReference>
<evidence type="ECO:0000259" key="3">
    <source>
        <dbReference type="PROSITE" id="PS50043"/>
    </source>
</evidence>
<evidence type="ECO:0000313" key="5">
    <source>
        <dbReference type="Proteomes" id="UP000295075"/>
    </source>
</evidence>
<dbReference type="Proteomes" id="UP000295075">
    <property type="component" value="Unassembled WGS sequence"/>
</dbReference>
<evidence type="ECO:0000256" key="2">
    <source>
        <dbReference type="ARBA" id="ARBA00022840"/>
    </source>
</evidence>
<reference evidence="4 5" key="1">
    <citation type="submission" date="2019-03" db="EMBL/GenBank/DDBJ databases">
        <title>Draft genome sequences of novel Actinobacteria.</title>
        <authorList>
            <person name="Sahin N."/>
            <person name="Ay H."/>
            <person name="Saygin H."/>
        </authorList>
    </citation>
    <scope>NUCLEOTIDE SEQUENCE [LARGE SCALE GENOMIC DNA]</scope>
    <source>
        <strain evidence="4 5">JCM 30547</strain>
    </source>
</reference>
<dbReference type="GO" id="GO:0005737">
    <property type="term" value="C:cytoplasm"/>
    <property type="evidence" value="ECO:0007669"/>
    <property type="project" value="TreeGrafter"/>
</dbReference>
<evidence type="ECO:0000313" key="4">
    <source>
        <dbReference type="EMBL" id="TDC34001.1"/>
    </source>
</evidence>
<dbReference type="Gene3D" id="3.40.50.300">
    <property type="entry name" value="P-loop containing nucleotide triphosphate hydrolases"/>
    <property type="match status" value="1"/>
</dbReference>
<accession>A0A4R4QEH9</accession>
<protein>
    <submittedName>
        <fullName evidence="4">Helix-turn-helix transcriptional regulator</fullName>
    </submittedName>
</protein>
<feature type="domain" description="HTH luxR-type" evidence="3">
    <location>
        <begin position="781"/>
        <end position="846"/>
    </location>
</feature>
<dbReference type="GO" id="GO:0004016">
    <property type="term" value="F:adenylate cyclase activity"/>
    <property type="evidence" value="ECO:0007669"/>
    <property type="project" value="TreeGrafter"/>
</dbReference>
<dbReference type="Pfam" id="PF13191">
    <property type="entry name" value="AAA_16"/>
    <property type="match status" value="1"/>
</dbReference>
<dbReference type="AlphaFoldDB" id="A0A4R4QEH9"/>